<dbReference type="AlphaFoldDB" id="A0A194Q124"/>
<proteinExistence type="predicted"/>
<evidence type="ECO:0000313" key="2">
    <source>
        <dbReference type="EMBL" id="KPI98689.1"/>
    </source>
</evidence>
<sequence length="69" mass="8012">MNLQQNVAPAPRRCRRSRPFIRRHFHTARELSRKQISKHPPRRQHLGPRVVSQATGPSHVLASHIAEHN</sequence>
<feature type="region of interest" description="Disordered" evidence="1">
    <location>
        <begin position="29"/>
        <end position="57"/>
    </location>
</feature>
<reference evidence="2 3" key="1">
    <citation type="journal article" date="2015" name="Nat. Commun.">
        <title>Outbred genome sequencing and CRISPR/Cas9 gene editing in butterflies.</title>
        <authorList>
            <person name="Li X."/>
            <person name="Fan D."/>
            <person name="Zhang W."/>
            <person name="Liu G."/>
            <person name="Zhang L."/>
            <person name="Zhao L."/>
            <person name="Fang X."/>
            <person name="Chen L."/>
            <person name="Dong Y."/>
            <person name="Chen Y."/>
            <person name="Ding Y."/>
            <person name="Zhao R."/>
            <person name="Feng M."/>
            <person name="Zhu Y."/>
            <person name="Feng Y."/>
            <person name="Jiang X."/>
            <person name="Zhu D."/>
            <person name="Xiang H."/>
            <person name="Feng X."/>
            <person name="Li S."/>
            <person name="Wang J."/>
            <person name="Zhang G."/>
            <person name="Kronforst M.R."/>
            <person name="Wang W."/>
        </authorList>
    </citation>
    <scope>NUCLEOTIDE SEQUENCE [LARGE SCALE GENOMIC DNA]</scope>
    <source>
        <strain evidence="2">Ya'a_city_454_Px</strain>
        <tissue evidence="2">Whole body</tissue>
    </source>
</reference>
<name>A0A194Q124_PAPXU</name>
<dbReference type="EMBL" id="KQ459583">
    <property type="protein sequence ID" value="KPI98689.1"/>
    <property type="molecule type" value="Genomic_DNA"/>
</dbReference>
<accession>A0A194Q124</accession>
<gene>
    <name evidence="2" type="ORF">RR46_04662</name>
</gene>
<evidence type="ECO:0000313" key="3">
    <source>
        <dbReference type="Proteomes" id="UP000053268"/>
    </source>
</evidence>
<organism evidence="2 3">
    <name type="scientific">Papilio xuthus</name>
    <name type="common">Asian swallowtail butterfly</name>
    <dbReference type="NCBI Taxonomy" id="66420"/>
    <lineage>
        <taxon>Eukaryota</taxon>
        <taxon>Metazoa</taxon>
        <taxon>Ecdysozoa</taxon>
        <taxon>Arthropoda</taxon>
        <taxon>Hexapoda</taxon>
        <taxon>Insecta</taxon>
        <taxon>Pterygota</taxon>
        <taxon>Neoptera</taxon>
        <taxon>Endopterygota</taxon>
        <taxon>Lepidoptera</taxon>
        <taxon>Glossata</taxon>
        <taxon>Ditrysia</taxon>
        <taxon>Papilionoidea</taxon>
        <taxon>Papilionidae</taxon>
        <taxon>Papilioninae</taxon>
        <taxon>Papilio</taxon>
    </lineage>
</organism>
<evidence type="ECO:0000256" key="1">
    <source>
        <dbReference type="SAM" id="MobiDB-lite"/>
    </source>
</evidence>
<protein>
    <submittedName>
        <fullName evidence="2">Uncharacterized protein</fullName>
    </submittedName>
</protein>
<keyword evidence="3" id="KW-1185">Reference proteome</keyword>
<feature type="compositionally biased region" description="Basic residues" evidence="1">
    <location>
        <begin position="35"/>
        <end position="46"/>
    </location>
</feature>
<dbReference type="Proteomes" id="UP000053268">
    <property type="component" value="Unassembled WGS sequence"/>
</dbReference>